<organism evidence="2 3">
    <name type="scientific">Fusarium oligoseptatum</name>
    <dbReference type="NCBI Taxonomy" id="2604345"/>
    <lineage>
        <taxon>Eukaryota</taxon>
        <taxon>Fungi</taxon>
        <taxon>Dikarya</taxon>
        <taxon>Ascomycota</taxon>
        <taxon>Pezizomycotina</taxon>
        <taxon>Sordariomycetes</taxon>
        <taxon>Hypocreomycetidae</taxon>
        <taxon>Hypocreales</taxon>
        <taxon>Nectriaceae</taxon>
        <taxon>Fusarium</taxon>
        <taxon>Fusarium solani species complex</taxon>
    </lineage>
</organism>
<keyword evidence="3" id="KW-1185">Reference proteome</keyword>
<evidence type="ECO:0000313" key="2">
    <source>
        <dbReference type="EMBL" id="RSM05863.1"/>
    </source>
</evidence>
<gene>
    <name evidence="2" type="ORF">CEP52_006025</name>
</gene>
<evidence type="ECO:0000313" key="3">
    <source>
        <dbReference type="Proteomes" id="UP000287144"/>
    </source>
</evidence>
<proteinExistence type="predicted"/>
<reference evidence="2 3" key="1">
    <citation type="submission" date="2017-06" db="EMBL/GenBank/DDBJ databases">
        <title>Comparative genomic analysis of Ambrosia Fusariam Clade fungi.</title>
        <authorList>
            <person name="Stajich J.E."/>
            <person name="Carrillo J."/>
            <person name="Kijimoto T."/>
            <person name="Eskalen A."/>
            <person name="O'Donnell K."/>
            <person name="Kasson M."/>
        </authorList>
    </citation>
    <scope>NUCLEOTIDE SEQUENCE [LARGE SCALE GENOMIC DNA]</scope>
    <source>
        <strain evidence="2 3">NRRL62579</strain>
    </source>
</reference>
<name>A0A428TV00_9HYPO</name>
<feature type="compositionally biased region" description="Low complexity" evidence="1">
    <location>
        <begin position="32"/>
        <end position="44"/>
    </location>
</feature>
<dbReference type="Proteomes" id="UP000287144">
    <property type="component" value="Unassembled WGS sequence"/>
</dbReference>
<protein>
    <submittedName>
        <fullName evidence="2">Uncharacterized protein</fullName>
    </submittedName>
</protein>
<evidence type="ECO:0000256" key="1">
    <source>
        <dbReference type="SAM" id="MobiDB-lite"/>
    </source>
</evidence>
<accession>A0A428TV00</accession>
<feature type="compositionally biased region" description="Polar residues" evidence="1">
    <location>
        <begin position="1"/>
        <end position="18"/>
    </location>
</feature>
<dbReference type="AlphaFoldDB" id="A0A428TV00"/>
<dbReference type="EMBL" id="NKCK01000049">
    <property type="protein sequence ID" value="RSM05863.1"/>
    <property type="molecule type" value="Genomic_DNA"/>
</dbReference>
<feature type="region of interest" description="Disordered" evidence="1">
    <location>
        <begin position="1"/>
        <end position="58"/>
    </location>
</feature>
<sequence length="105" mass="11419">MNQPQQPSSTPRSNSQRTHQPRRRGTRGGGRRINSNSPRNSTSPEGAAQTVHDPAARQQMKQTMAIALMTNPAIPLPFPLAIPLGITMLAFPNGKPKEQEQEPSA</sequence>
<comment type="caution">
    <text evidence="2">The sequence shown here is derived from an EMBL/GenBank/DDBJ whole genome shotgun (WGS) entry which is preliminary data.</text>
</comment>
<feature type="compositionally biased region" description="Basic residues" evidence="1">
    <location>
        <begin position="19"/>
        <end position="30"/>
    </location>
</feature>